<dbReference type="PANTHER" id="PTHR41299:SF1">
    <property type="entry name" value="THIAMINE PYROPHOSPHOKINASE"/>
    <property type="match status" value="1"/>
</dbReference>
<dbReference type="InterPro" id="IPR053149">
    <property type="entry name" value="TPK"/>
</dbReference>
<dbReference type="SUPFAM" id="SSF63999">
    <property type="entry name" value="Thiamin pyrophosphokinase, catalytic domain"/>
    <property type="match status" value="1"/>
</dbReference>
<evidence type="ECO:0000256" key="1">
    <source>
        <dbReference type="ARBA" id="ARBA00022679"/>
    </source>
</evidence>
<dbReference type="InterPro" id="IPR006282">
    <property type="entry name" value="Thi_PPkinase"/>
</dbReference>
<dbReference type="InterPro" id="IPR007371">
    <property type="entry name" value="TPK_catalytic"/>
</dbReference>
<sequence length="227" mass="25387">MLTSNAPIILVAGADSPAFSVLPEFVTNLEEAVFIGVDAGSLAIIDAGYPLQLAIGDFDSVNGDTMQAIDHAATEVIRYQPEKDDTDMELALAIAQERYPDAPQFILLGAMGRQIGRLDHLLANVWLAYQPRYREILERLHFVEKDQHFHFLQAGDHVITRDAAARYLSLISLSPVKDWTIQGAKYELDGINMPYPRAFISNEFLDDKPEVKLSFSQGLILVMYVYE</sequence>
<dbReference type="Gene3D" id="3.40.50.10240">
    <property type="entry name" value="Thiamin pyrophosphokinase, catalytic domain"/>
    <property type="match status" value="1"/>
</dbReference>
<dbReference type="Pfam" id="PF04263">
    <property type="entry name" value="TPK_catalytic"/>
    <property type="match status" value="1"/>
</dbReference>
<feature type="domain" description="Thiamin pyrophosphokinase thiamin-binding" evidence="6">
    <location>
        <begin position="155"/>
        <end position="221"/>
    </location>
</feature>
<dbReference type="RefSeq" id="WP_118990492.1">
    <property type="nucleotide sequence ID" value="NZ_CP023434.1"/>
</dbReference>
<dbReference type="SMART" id="SM00983">
    <property type="entry name" value="TPK_B1_binding"/>
    <property type="match status" value="1"/>
</dbReference>
<evidence type="ECO:0000256" key="3">
    <source>
        <dbReference type="ARBA" id="ARBA00022777"/>
    </source>
</evidence>
<reference evidence="7 8" key="1">
    <citation type="submission" date="2017-09" db="EMBL/GenBank/DDBJ databases">
        <title>Complete genome sequence of Oxytococcus suis strain ZY16052.</title>
        <authorList>
            <person name="Li F."/>
        </authorList>
    </citation>
    <scope>NUCLEOTIDE SEQUENCE [LARGE SCALE GENOMIC DNA]</scope>
    <source>
        <strain evidence="7 8">ZY16052</strain>
    </source>
</reference>
<dbReference type="GO" id="GO:0009229">
    <property type="term" value="P:thiamine diphosphate biosynthetic process"/>
    <property type="evidence" value="ECO:0007669"/>
    <property type="project" value="InterPro"/>
</dbReference>
<evidence type="ECO:0000256" key="4">
    <source>
        <dbReference type="ARBA" id="ARBA00022840"/>
    </source>
</evidence>
<organism evidence="7 8">
    <name type="scientific">Suicoccus acidiformans</name>
    <dbReference type="NCBI Taxonomy" id="2036206"/>
    <lineage>
        <taxon>Bacteria</taxon>
        <taxon>Bacillati</taxon>
        <taxon>Bacillota</taxon>
        <taxon>Bacilli</taxon>
        <taxon>Lactobacillales</taxon>
        <taxon>Aerococcaceae</taxon>
        <taxon>Suicoccus</taxon>
    </lineage>
</organism>
<accession>A0A347WKI3</accession>
<dbReference type="InterPro" id="IPR036759">
    <property type="entry name" value="TPK_catalytic_sf"/>
</dbReference>
<evidence type="ECO:0000313" key="7">
    <source>
        <dbReference type="EMBL" id="AXY25590.1"/>
    </source>
</evidence>
<dbReference type="EC" id="2.7.6.2" evidence="5"/>
<dbReference type="OrthoDB" id="9804377at2"/>
<proteinExistence type="predicted"/>
<dbReference type="AlphaFoldDB" id="A0A347WKI3"/>
<keyword evidence="2" id="KW-0547">Nucleotide-binding</keyword>
<dbReference type="GO" id="GO:0005524">
    <property type="term" value="F:ATP binding"/>
    <property type="evidence" value="ECO:0007669"/>
    <property type="project" value="UniProtKB-KW"/>
</dbReference>
<dbReference type="GO" id="GO:0004788">
    <property type="term" value="F:thiamine diphosphokinase activity"/>
    <property type="evidence" value="ECO:0007669"/>
    <property type="project" value="UniProtKB-UniRule"/>
</dbReference>
<dbReference type="NCBIfam" id="TIGR01378">
    <property type="entry name" value="thi_PPkinase"/>
    <property type="match status" value="1"/>
</dbReference>
<evidence type="ECO:0000256" key="5">
    <source>
        <dbReference type="NCBIfam" id="TIGR01378"/>
    </source>
</evidence>
<dbReference type="CDD" id="cd07995">
    <property type="entry name" value="TPK"/>
    <property type="match status" value="1"/>
</dbReference>
<gene>
    <name evidence="7" type="ORF">CL176_06045</name>
</gene>
<keyword evidence="8" id="KW-1185">Reference proteome</keyword>
<dbReference type="PANTHER" id="PTHR41299">
    <property type="entry name" value="THIAMINE PYROPHOSPHOKINASE"/>
    <property type="match status" value="1"/>
</dbReference>
<keyword evidence="3 7" id="KW-0418">Kinase</keyword>
<keyword evidence="1" id="KW-0808">Transferase</keyword>
<dbReference type="GO" id="GO:0016301">
    <property type="term" value="F:kinase activity"/>
    <property type="evidence" value="ECO:0007669"/>
    <property type="project" value="UniProtKB-KW"/>
</dbReference>
<evidence type="ECO:0000256" key="2">
    <source>
        <dbReference type="ARBA" id="ARBA00022741"/>
    </source>
</evidence>
<protein>
    <recommendedName>
        <fullName evidence="5">Thiamine diphosphokinase</fullName>
        <ecNumber evidence="5">2.7.6.2</ecNumber>
    </recommendedName>
</protein>
<dbReference type="GO" id="GO:0006772">
    <property type="term" value="P:thiamine metabolic process"/>
    <property type="evidence" value="ECO:0007669"/>
    <property type="project" value="UniProtKB-UniRule"/>
</dbReference>
<dbReference type="EMBL" id="CP023434">
    <property type="protein sequence ID" value="AXY25590.1"/>
    <property type="molecule type" value="Genomic_DNA"/>
</dbReference>
<dbReference type="Pfam" id="PF04265">
    <property type="entry name" value="TPK_B1_binding"/>
    <property type="match status" value="1"/>
</dbReference>
<keyword evidence="4" id="KW-0067">ATP-binding</keyword>
<dbReference type="Proteomes" id="UP000263232">
    <property type="component" value="Chromosome"/>
</dbReference>
<evidence type="ECO:0000313" key="8">
    <source>
        <dbReference type="Proteomes" id="UP000263232"/>
    </source>
</evidence>
<evidence type="ECO:0000259" key="6">
    <source>
        <dbReference type="SMART" id="SM00983"/>
    </source>
</evidence>
<dbReference type="KEGG" id="abae:CL176_06045"/>
<dbReference type="GO" id="GO:0030975">
    <property type="term" value="F:thiamine binding"/>
    <property type="evidence" value="ECO:0007669"/>
    <property type="project" value="InterPro"/>
</dbReference>
<dbReference type="InterPro" id="IPR007373">
    <property type="entry name" value="Thiamin_PyroPKinase_B1-bd"/>
</dbReference>
<name>A0A347WKI3_9LACT</name>